<organism evidence="1">
    <name type="scientific">Capra hircus</name>
    <name type="common">Goat</name>
    <dbReference type="NCBI Taxonomy" id="9925"/>
    <lineage>
        <taxon>Eukaryota</taxon>
        <taxon>Metazoa</taxon>
        <taxon>Chordata</taxon>
        <taxon>Craniata</taxon>
        <taxon>Vertebrata</taxon>
        <taxon>Euteleostomi</taxon>
        <taxon>Mammalia</taxon>
        <taxon>Eutheria</taxon>
        <taxon>Laurasiatheria</taxon>
        <taxon>Artiodactyla</taxon>
        <taxon>Ruminantia</taxon>
        <taxon>Pecora</taxon>
        <taxon>Bovidae</taxon>
        <taxon>Caprinae</taxon>
        <taxon>Capra</taxon>
    </lineage>
</organism>
<accession>A0A8C2RYV6</accession>
<evidence type="ECO:0000313" key="1">
    <source>
        <dbReference type="Ensembl" id="ENSCHIP00010034851.1"/>
    </source>
</evidence>
<reference evidence="1" key="1">
    <citation type="submission" date="2025-08" db="UniProtKB">
        <authorList>
            <consortium name="Ensembl"/>
        </authorList>
    </citation>
    <scope>IDENTIFICATION</scope>
</reference>
<name>A0A8C2RYV6_CAPHI</name>
<evidence type="ECO:0008006" key="2">
    <source>
        <dbReference type="Google" id="ProtNLM"/>
    </source>
</evidence>
<dbReference type="AlphaFoldDB" id="A0A8C2RYV6"/>
<dbReference type="SUPFAM" id="SSF47769">
    <property type="entry name" value="SAM/Pointed domain"/>
    <property type="match status" value="1"/>
</dbReference>
<dbReference type="InterPro" id="IPR013761">
    <property type="entry name" value="SAM/pointed_sf"/>
</dbReference>
<sequence>WHPQYQSSRWTWTLTAQEAPPQQHLSFQLSKLRQETSRLLEHLVQKEIEYQNLLRHILEQKTQELYHLRLQFTSSENSVSPPGSHEQRTDKELVEWLQLQGADTRTIEKILEEGYTLSDILNDITKEDLRYLRLHGGLLCRLWTAVSQYRRRAQGAPATQDEA</sequence>
<proteinExistence type="predicted"/>
<protein>
    <recommendedName>
        <fullName evidence="2">Mitogen-activated protein kinase kinase kinase 15</fullName>
    </recommendedName>
</protein>
<dbReference type="Ensembl" id="ENSCHIT00010049030.1">
    <property type="protein sequence ID" value="ENSCHIP00010034851.1"/>
    <property type="gene ID" value="ENSCHIG00010025980.1"/>
</dbReference>